<evidence type="ECO:0000256" key="5">
    <source>
        <dbReference type="ARBA" id="ARBA00023136"/>
    </source>
</evidence>
<dbReference type="PROSITE" id="PS00216">
    <property type="entry name" value="SUGAR_TRANSPORT_1"/>
    <property type="match status" value="1"/>
</dbReference>
<dbReference type="InterPro" id="IPR045263">
    <property type="entry name" value="GLUT"/>
</dbReference>
<keyword evidence="2" id="KW-0813">Transport</keyword>
<reference evidence="9" key="2">
    <citation type="journal article" date="2024" name="Plant">
        <title>Genomic evolution and insights into agronomic trait innovations of Sesamum species.</title>
        <authorList>
            <person name="Miao H."/>
            <person name="Wang L."/>
            <person name="Qu L."/>
            <person name="Liu H."/>
            <person name="Sun Y."/>
            <person name="Le M."/>
            <person name="Wang Q."/>
            <person name="Wei S."/>
            <person name="Zheng Y."/>
            <person name="Lin W."/>
            <person name="Duan Y."/>
            <person name="Cao H."/>
            <person name="Xiong S."/>
            <person name="Wang X."/>
            <person name="Wei L."/>
            <person name="Li C."/>
            <person name="Ma Q."/>
            <person name="Ju M."/>
            <person name="Zhao R."/>
            <person name="Li G."/>
            <person name="Mu C."/>
            <person name="Tian Q."/>
            <person name="Mei H."/>
            <person name="Zhang T."/>
            <person name="Gao T."/>
            <person name="Zhang H."/>
        </authorList>
    </citation>
    <scope>NUCLEOTIDE SEQUENCE</scope>
    <source>
        <strain evidence="9">G01</strain>
    </source>
</reference>
<reference evidence="9" key="1">
    <citation type="submission" date="2020-06" db="EMBL/GenBank/DDBJ databases">
        <authorList>
            <person name="Li T."/>
            <person name="Hu X."/>
            <person name="Zhang T."/>
            <person name="Song X."/>
            <person name="Zhang H."/>
            <person name="Dai N."/>
            <person name="Sheng W."/>
            <person name="Hou X."/>
            <person name="Wei L."/>
        </authorList>
    </citation>
    <scope>NUCLEOTIDE SEQUENCE</scope>
    <source>
        <strain evidence="9">G01</strain>
        <tissue evidence="9">Leaf</tissue>
    </source>
</reference>
<dbReference type="Gene3D" id="1.20.1250.20">
    <property type="entry name" value="MFS general substrate transporter like domains"/>
    <property type="match status" value="2"/>
</dbReference>
<dbReference type="PRINTS" id="PR00171">
    <property type="entry name" value="SUGRTRNSPORT"/>
</dbReference>
<gene>
    <name evidence="9" type="ORF">Sangu_1426500</name>
</gene>
<feature type="domain" description="Major facilitator superfamily (MFS) profile" evidence="8">
    <location>
        <begin position="1"/>
        <end position="283"/>
    </location>
</feature>
<feature type="transmembrane region" description="Helical" evidence="7">
    <location>
        <begin position="63"/>
        <end position="85"/>
    </location>
</feature>
<feature type="transmembrane region" description="Helical" evidence="7">
    <location>
        <begin position="6"/>
        <end position="23"/>
    </location>
</feature>
<name>A0AAW2N5P9_9LAMI</name>
<evidence type="ECO:0000256" key="3">
    <source>
        <dbReference type="ARBA" id="ARBA00022692"/>
    </source>
</evidence>
<organism evidence="9">
    <name type="scientific">Sesamum angustifolium</name>
    <dbReference type="NCBI Taxonomy" id="2727405"/>
    <lineage>
        <taxon>Eukaryota</taxon>
        <taxon>Viridiplantae</taxon>
        <taxon>Streptophyta</taxon>
        <taxon>Embryophyta</taxon>
        <taxon>Tracheophyta</taxon>
        <taxon>Spermatophyta</taxon>
        <taxon>Magnoliopsida</taxon>
        <taxon>eudicotyledons</taxon>
        <taxon>Gunneridae</taxon>
        <taxon>Pentapetalae</taxon>
        <taxon>asterids</taxon>
        <taxon>lamiids</taxon>
        <taxon>Lamiales</taxon>
        <taxon>Pedaliaceae</taxon>
        <taxon>Sesamum</taxon>
    </lineage>
</organism>
<comment type="caution">
    <text evidence="9">The sequence shown here is derived from an EMBL/GenBank/DDBJ whole genome shotgun (WGS) entry which is preliminary data.</text>
</comment>
<feature type="transmembrane region" description="Helical" evidence="7">
    <location>
        <begin position="258"/>
        <end position="275"/>
    </location>
</feature>
<evidence type="ECO:0000256" key="1">
    <source>
        <dbReference type="ARBA" id="ARBA00004141"/>
    </source>
</evidence>
<dbReference type="AlphaFoldDB" id="A0AAW2N5P9"/>
<dbReference type="InterPro" id="IPR005828">
    <property type="entry name" value="MFS_sugar_transport-like"/>
</dbReference>
<dbReference type="SUPFAM" id="SSF103473">
    <property type="entry name" value="MFS general substrate transporter"/>
    <property type="match status" value="1"/>
</dbReference>
<dbReference type="InterPro" id="IPR003663">
    <property type="entry name" value="Sugar/inositol_transpt"/>
</dbReference>
<dbReference type="InterPro" id="IPR036259">
    <property type="entry name" value="MFS_trans_sf"/>
</dbReference>
<keyword evidence="9" id="KW-0762">Sugar transport</keyword>
<dbReference type="GO" id="GO:0016020">
    <property type="term" value="C:membrane"/>
    <property type="evidence" value="ECO:0007669"/>
    <property type="project" value="UniProtKB-SubCell"/>
</dbReference>
<feature type="transmembrane region" description="Helical" evidence="7">
    <location>
        <begin position="229"/>
        <end position="252"/>
    </location>
</feature>
<feature type="transmembrane region" description="Helical" evidence="7">
    <location>
        <begin position="191"/>
        <end position="217"/>
    </location>
</feature>
<accession>A0AAW2N5P9</accession>
<dbReference type="PANTHER" id="PTHR23503">
    <property type="entry name" value="SOLUTE CARRIER FAMILY 2"/>
    <property type="match status" value="1"/>
</dbReference>
<keyword evidence="5 7" id="KW-0472">Membrane</keyword>
<dbReference type="GO" id="GO:0015149">
    <property type="term" value="F:hexose transmembrane transporter activity"/>
    <property type="evidence" value="ECO:0007669"/>
    <property type="project" value="TreeGrafter"/>
</dbReference>
<dbReference type="Pfam" id="PF00083">
    <property type="entry name" value="Sugar_tr"/>
    <property type="match status" value="2"/>
</dbReference>
<protein>
    <submittedName>
        <fullName evidence="9">Plastidic glucose transporter 2</fullName>
    </submittedName>
</protein>
<keyword evidence="3 7" id="KW-0812">Transmembrane</keyword>
<dbReference type="PROSITE" id="PS50850">
    <property type="entry name" value="MFS"/>
    <property type="match status" value="1"/>
</dbReference>
<feature type="transmembrane region" description="Helical" evidence="7">
    <location>
        <begin position="35"/>
        <end position="57"/>
    </location>
</feature>
<sequence>MLLGRFLVGTGLGVGPPVASLYVTEISPAHVRGTYGSFIQIASCFGLMGALLIGIPVRSIFGWWRICFWISTIPASMLALLMMFCAESPHWLYKQGRNVEAEAVLEKLLGGSEAKATILELSNTDRGGEANTIKLIELLCGRHSRGSTIALALMDKLGRKALLLCSFFGMAVCTVLQVLATALSASNPTAFYLSVGGMLLFVLMYAVGAGPVPGLLLPEIFPSRIRAKAMAVSMAVHWVLNFFVGLLFLRLLDVMGPGPLYSTFGAFCLLAVVFVKRNVLETKGKSLQEIEIALLPQSPF</sequence>
<evidence type="ECO:0000256" key="2">
    <source>
        <dbReference type="ARBA" id="ARBA00022448"/>
    </source>
</evidence>
<dbReference type="InterPro" id="IPR005829">
    <property type="entry name" value="Sugar_transporter_CS"/>
</dbReference>
<feature type="transmembrane region" description="Helical" evidence="7">
    <location>
        <begin position="161"/>
        <end position="185"/>
    </location>
</feature>
<evidence type="ECO:0000256" key="7">
    <source>
        <dbReference type="SAM" id="Phobius"/>
    </source>
</evidence>
<dbReference type="PANTHER" id="PTHR23503:SF8">
    <property type="entry name" value="FACILITATED GLUCOSE TRANSPORTER PROTEIN 1"/>
    <property type="match status" value="1"/>
</dbReference>
<dbReference type="InterPro" id="IPR020846">
    <property type="entry name" value="MFS_dom"/>
</dbReference>
<proteinExistence type="inferred from homology"/>
<evidence type="ECO:0000256" key="4">
    <source>
        <dbReference type="ARBA" id="ARBA00022989"/>
    </source>
</evidence>
<comment type="subcellular location">
    <subcellularLocation>
        <location evidence="1">Membrane</location>
        <topology evidence="1">Multi-pass membrane protein</topology>
    </subcellularLocation>
</comment>
<dbReference type="EMBL" id="JACGWK010000008">
    <property type="protein sequence ID" value="KAL0339044.1"/>
    <property type="molecule type" value="Genomic_DNA"/>
</dbReference>
<comment type="similarity">
    <text evidence="6">Belongs to the major facilitator superfamily. Phosphate:H(+) symporter (TC 2.A.1.9) family.</text>
</comment>
<keyword evidence="4 7" id="KW-1133">Transmembrane helix</keyword>
<evidence type="ECO:0000256" key="6">
    <source>
        <dbReference type="ARBA" id="ARBA00044504"/>
    </source>
</evidence>
<evidence type="ECO:0000259" key="8">
    <source>
        <dbReference type="PROSITE" id="PS50850"/>
    </source>
</evidence>
<evidence type="ECO:0000313" key="9">
    <source>
        <dbReference type="EMBL" id="KAL0339044.1"/>
    </source>
</evidence>